<feature type="domain" description="2TM" evidence="2">
    <location>
        <begin position="15"/>
        <end position="95"/>
    </location>
</feature>
<evidence type="ECO:0000313" key="4">
    <source>
        <dbReference type="Proteomes" id="UP001330184"/>
    </source>
</evidence>
<accession>A0AA48KPN1</accession>
<protein>
    <submittedName>
        <fullName evidence="3">Histidine kinase</fullName>
    </submittedName>
</protein>
<gene>
    <name evidence="3" type="ORF">MACH07_00980</name>
</gene>
<proteinExistence type="predicted"/>
<evidence type="ECO:0000313" key="3">
    <source>
        <dbReference type="EMBL" id="BDW91266.1"/>
    </source>
</evidence>
<dbReference type="EMBL" id="AP027268">
    <property type="protein sequence ID" value="BDW91266.1"/>
    <property type="molecule type" value="Genomic_DNA"/>
</dbReference>
<dbReference type="GO" id="GO:0016301">
    <property type="term" value="F:kinase activity"/>
    <property type="evidence" value="ECO:0007669"/>
    <property type="project" value="UniProtKB-KW"/>
</dbReference>
<keyword evidence="3" id="KW-0418">Kinase</keyword>
<keyword evidence="4" id="KW-1185">Reference proteome</keyword>
<organism evidence="3 4">
    <name type="scientific">Flagellimonas marinaquae</name>
    <dbReference type="NCBI Taxonomy" id="254955"/>
    <lineage>
        <taxon>Bacteria</taxon>
        <taxon>Pseudomonadati</taxon>
        <taxon>Bacteroidota</taxon>
        <taxon>Flavobacteriia</taxon>
        <taxon>Flavobacteriales</taxon>
        <taxon>Flavobacteriaceae</taxon>
        <taxon>Flagellimonas</taxon>
    </lineage>
</organism>
<dbReference type="InterPro" id="IPR025698">
    <property type="entry name" value="2TM_dom"/>
</dbReference>
<feature type="transmembrane region" description="Helical" evidence="1">
    <location>
        <begin position="25"/>
        <end position="45"/>
    </location>
</feature>
<sequence length="105" mass="12873">MEIIVENFNKEKYNRAKKRVEEIKGFYIHSAIYIVINTFILINIYVRTDNFWQWEHFITLVAWGIGLMFHASKTFGVNPFLGRDWEQRQIQKYMDEDKEEMKKYK</sequence>
<feature type="transmembrane region" description="Helical" evidence="1">
    <location>
        <begin position="51"/>
        <end position="71"/>
    </location>
</feature>
<keyword evidence="1" id="KW-0812">Transmembrane</keyword>
<keyword evidence="1" id="KW-0472">Membrane</keyword>
<keyword evidence="3" id="KW-0808">Transferase</keyword>
<reference evidence="3 4" key="1">
    <citation type="submission" date="2023-01" db="EMBL/GenBank/DDBJ databases">
        <title>Complete genome sequence of Muricauda aquimarina strain IFOP_LL357.</title>
        <authorList>
            <person name="Gajardo G."/>
            <person name="Ueki S."/>
            <person name="Maruyama F."/>
        </authorList>
    </citation>
    <scope>NUCLEOTIDE SEQUENCE [LARGE SCALE GENOMIC DNA]</scope>
    <source>
        <strain evidence="3 4">IFOP_LL357</strain>
    </source>
</reference>
<evidence type="ECO:0000256" key="1">
    <source>
        <dbReference type="SAM" id="Phobius"/>
    </source>
</evidence>
<dbReference type="RefSeq" id="WP_224836586.1">
    <property type="nucleotide sequence ID" value="NZ_AP027268.1"/>
</dbReference>
<dbReference type="Pfam" id="PF13239">
    <property type="entry name" value="2TM"/>
    <property type="match status" value="1"/>
</dbReference>
<dbReference type="AlphaFoldDB" id="A0AA48KPN1"/>
<name>A0AA48KPN1_9FLAO</name>
<keyword evidence="1" id="KW-1133">Transmembrane helix</keyword>
<evidence type="ECO:0000259" key="2">
    <source>
        <dbReference type="Pfam" id="PF13239"/>
    </source>
</evidence>
<dbReference type="Proteomes" id="UP001330184">
    <property type="component" value="Chromosome"/>
</dbReference>